<evidence type="ECO:0000313" key="2">
    <source>
        <dbReference type="EMBL" id="PPQ96213.1"/>
    </source>
</evidence>
<gene>
    <name evidence="2" type="ORF">CVT26_005617</name>
</gene>
<keyword evidence="1" id="KW-0812">Transmembrane</keyword>
<protein>
    <submittedName>
        <fullName evidence="2">Uncharacterized protein</fullName>
    </submittedName>
</protein>
<reference evidence="2 3" key="1">
    <citation type="journal article" date="2018" name="Evol. Lett.">
        <title>Horizontal gene cluster transfer increased hallucinogenic mushroom diversity.</title>
        <authorList>
            <person name="Reynolds H.T."/>
            <person name="Vijayakumar V."/>
            <person name="Gluck-Thaler E."/>
            <person name="Korotkin H.B."/>
            <person name="Matheny P.B."/>
            <person name="Slot J.C."/>
        </authorList>
    </citation>
    <scope>NUCLEOTIDE SEQUENCE [LARGE SCALE GENOMIC DNA]</scope>
    <source>
        <strain evidence="2 3">SRW20</strain>
    </source>
</reference>
<dbReference type="AlphaFoldDB" id="A0A409XZS4"/>
<dbReference type="Proteomes" id="UP000284706">
    <property type="component" value="Unassembled WGS sequence"/>
</dbReference>
<accession>A0A409XZS4</accession>
<evidence type="ECO:0000313" key="3">
    <source>
        <dbReference type="Proteomes" id="UP000284706"/>
    </source>
</evidence>
<dbReference type="EMBL" id="NHYE01001388">
    <property type="protein sequence ID" value="PPQ96213.1"/>
    <property type="molecule type" value="Genomic_DNA"/>
</dbReference>
<feature type="transmembrane region" description="Helical" evidence="1">
    <location>
        <begin position="67"/>
        <end position="94"/>
    </location>
</feature>
<dbReference type="InParanoid" id="A0A409XZS4"/>
<dbReference type="STRING" id="231916.A0A409XZS4"/>
<proteinExistence type="predicted"/>
<feature type="transmembrane region" description="Helical" evidence="1">
    <location>
        <begin position="23"/>
        <end position="46"/>
    </location>
</feature>
<evidence type="ECO:0000256" key="1">
    <source>
        <dbReference type="SAM" id="Phobius"/>
    </source>
</evidence>
<dbReference type="OrthoDB" id="2117453at2759"/>
<keyword evidence="1" id="KW-1133">Transmembrane helix</keyword>
<keyword evidence="1" id="KW-0472">Membrane</keyword>
<comment type="caution">
    <text evidence="2">The sequence shown here is derived from an EMBL/GenBank/DDBJ whole genome shotgun (WGS) entry which is preliminary data.</text>
</comment>
<organism evidence="2 3">
    <name type="scientific">Gymnopilus dilepis</name>
    <dbReference type="NCBI Taxonomy" id="231916"/>
    <lineage>
        <taxon>Eukaryota</taxon>
        <taxon>Fungi</taxon>
        <taxon>Dikarya</taxon>
        <taxon>Basidiomycota</taxon>
        <taxon>Agaricomycotina</taxon>
        <taxon>Agaricomycetes</taxon>
        <taxon>Agaricomycetidae</taxon>
        <taxon>Agaricales</taxon>
        <taxon>Agaricineae</taxon>
        <taxon>Hymenogastraceae</taxon>
        <taxon>Gymnopilus</taxon>
    </lineage>
</organism>
<sequence length="103" mass="11676">MVKDSATTPNGPTGTRRRSHVRWSYPLLMALILALSAVELGLSAWITAKFNAHHNFTSHSEKWRVRYALFAAIWTFLIGSIYFWMFVLALTGLFTSIASHSFL</sequence>
<keyword evidence="3" id="KW-1185">Reference proteome</keyword>
<name>A0A409XZS4_9AGAR</name>